<name>F9DNU7_9BACL</name>
<evidence type="ECO:0000256" key="1">
    <source>
        <dbReference type="SAM" id="MobiDB-lite"/>
    </source>
</evidence>
<dbReference type="EMBL" id="AFPZ01000015">
    <property type="protein sequence ID" value="EGQ27486.1"/>
    <property type="molecule type" value="Genomic_DNA"/>
</dbReference>
<organism evidence="4 5">
    <name type="scientific">Sporosarcina newyorkensis 2681</name>
    <dbReference type="NCBI Taxonomy" id="1027292"/>
    <lineage>
        <taxon>Bacteria</taxon>
        <taxon>Bacillati</taxon>
        <taxon>Bacillota</taxon>
        <taxon>Bacilli</taxon>
        <taxon>Bacillales</taxon>
        <taxon>Caryophanaceae</taxon>
        <taxon>Sporosarcina</taxon>
    </lineage>
</organism>
<feature type="compositionally biased region" description="Basic and acidic residues" evidence="1">
    <location>
        <begin position="109"/>
        <end position="184"/>
    </location>
</feature>
<comment type="caution">
    <text evidence="4">The sequence shown here is derived from an EMBL/GenBank/DDBJ whole genome shotgun (WGS) entry which is preliminary data.</text>
</comment>
<protein>
    <submittedName>
        <fullName evidence="4">Elastin-binding protein EbpS</fullName>
    </submittedName>
</protein>
<dbReference type="Gene3D" id="3.10.350.10">
    <property type="entry name" value="LysM domain"/>
    <property type="match status" value="1"/>
</dbReference>
<dbReference type="PROSITE" id="PS51782">
    <property type="entry name" value="LYSM"/>
    <property type="match status" value="1"/>
</dbReference>
<accession>F9DNU7</accession>
<feature type="region of interest" description="Disordered" evidence="1">
    <location>
        <begin position="104"/>
        <end position="195"/>
    </location>
</feature>
<dbReference type="CDD" id="cd00118">
    <property type="entry name" value="LysM"/>
    <property type="match status" value="1"/>
</dbReference>
<reference evidence="4 5" key="1">
    <citation type="submission" date="2011-04" db="EMBL/GenBank/DDBJ databases">
        <authorList>
            <person name="Muzny D."/>
            <person name="Qin X."/>
            <person name="Deng J."/>
            <person name="Jiang H."/>
            <person name="Liu Y."/>
            <person name="Qu J."/>
            <person name="Song X.-Z."/>
            <person name="Zhang L."/>
            <person name="Thornton R."/>
            <person name="Coyle M."/>
            <person name="Francisco L."/>
            <person name="Jackson L."/>
            <person name="Javaid M."/>
            <person name="Korchina V."/>
            <person name="Kovar C."/>
            <person name="Mata R."/>
            <person name="Mathew T."/>
            <person name="Ngo R."/>
            <person name="Nguyen L."/>
            <person name="Nguyen N."/>
            <person name="Okwuonu G."/>
            <person name="Ongeri F."/>
            <person name="Pham C."/>
            <person name="Simmons D."/>
            <person name="Wilczek-Boney K."/>
            <person name="Hale W."/>
            <person name="Jakkamsetti A."/>
            <person name="Pham P."/>
            <person name="Ruth R."/>
            <person name="San Lucas F."/>
            <person name="Warren J."/>
            <person name="Zhang J."/>
            <person name="Zhao Z."/>
            <person name="Zhou C."/>
            <person name="Zhu D."/>
            <person name="Lee S."/>
            <person name="Bess C."/>
            <person name="Blankenburg K."/>
            <person name="Forbes L."/>
            <person name="Fu Q."/>
            <person name="Gubbala S."/>
            <person name="Hirani K."/>
            <person name="Jayaseelan J.C."/>
            <person name="Lara F."/>
            <person name="Munidasa M."/>
            <person name="Palculict T."/>
            <person name="Patil S."/>
            <person name="Pu L.-L."/>
            <person name="Saada N."/>
            <person name="Tang L."/>
            <person name="Weissenberger G."/>
            <person name="Zhu Y."/>
            <person name="Hemphill L."/>
            <person name="Shang Y."/>
            <person name="Youmans B."/>
            <person name="Ayvaz T."/>
            <person name="Ross M."/>
            <person name="Santibanez J."/>
            <person name="Aqrawi P."/>
            <person name="Gross S."/>
            <person name="Joshi V."/>
            <person name="Fowler G."/>
            <person name="Nazareth L."/>
            <person name="Reid J."/>
            <person name="Worley K."/>
            <person name="Petrosino J."/>
            <person name="Highlander S."/>
            <person name="Gibbs R."/>
        </authorList>
    </citation>
    <scope>NUCLEOTIDE SEQUENCE [LARGE SCALE GENOMIC DNA]</scope>
    <source>
        <strain evidence="4 5">2681</strain>
    </source>
</reference>
<feature type="transmembrane region" description="Helical" evidence="2">
    <location>
        <begin position="52"/>
        <end position="72"/>
    </location>
</feature>
<keyword evidence="2" id="KW-1133">Transmembrane helix</keyword>
<dbReference type="Proteomes" id="UP000005316">
    <property type="component" value="Unassembled WGS sequence"/>
</dbReference>
<dbReference type="InterPro" id="IPR018392">
    <property type="entry name" value="LysM"/>
</dbReference>
<dbReference type="eggNOG" id="COG1388">
    <property type="taxonomic scope" value="Bacteria"/>
</dbReference>
<dbReference type="STRING" id="759851.SAMN04244570_0487"/>
<evidence type="ECO:0000256" key="2">
    <source>
        <dbReference type="SAM" id="Phobius"/>
    </source>
</evidence>
<dbReference type="SMART" id="SM00257">
    <property type="entry name" value="LysM"/>
    <property type="match status" value="1"/>
</dbReference>
<dbReference type="SUPFAM" id="SSF54106">
    <property type="entry name" value="LysM domain"/>
    <property type="match status" value="1"/>
</dbReference>
<gene>
    <name evidence="4" type="primary">ebpS</name>
    <name evidence="4" type="ORF">HMPREF9372_0477</name>
</gene>
<dbReference type="AlphaFoldDB" id="F9DNU7"/>
<feature type="compositionally biased region" description="Basic and acidic residues" evidence="1">
    <location>
        <begin position="25"/>
        <end position="39"/>
    </location>
</feature>
<evidence type="ECO:0000313" key="4">
    <source>
        <dbReference type="EMBL" id="EGQ27486.1"/>
    </source>
</evidence>
<keyword evidence="2" id="KW-0812">Transmembrane</keyword>
<proteinExistence type="predicted"/>
<dbReference type="HOGENOM" id="CLU_100493_1_0_9"/>
<sequence>MKEKLHMKKDDYELDFEQNRKEITIEKESDKLPSRSEIHSKKKKENHNRTKLINILLAIFTLIPIVILIYVLSDLYSPAVPNQVPVEKSKVSVSKNSVAEGNLAGVAKGNKEQPAETKKPEADAAKKPAVEVKPEKPVEKQKQPAKQPEPKPEAKPEVKPEARPKPVAKPVEKPAPKPVEKPVEKPTQNKPATGVRHHVVKPNETLYRISVNYYGSGAHVQKIQQANGLSSNNISVGQTLVLP</sequence>
<dbReference type="InterPro" id="IPR036779">
    <property type="entry name" value="LysM_dom_sf"/>
</dbReference>
<evidence type="ECO:0000313" key="5">
    <source>
        <dbReference type="Proteomes" id="UP000005316"/>
    </source>
</evidence>
<evidence type="ECO:0000259" key="3">
    <source>
        <dbReference type="PROSITE" id="PS51782"/>
    </source>
</evidence>
<feature type="region of interest" description="Disordered" evidence="1">
    <location>
        <begin position="25"/>
        <end position="46"/>
    </location>
</feature>
<dbReference type="Pfam" id="PF01476">
    <property type="entry name" value="LysM"/>
    <property type="match status" value="1"/>
</dbReference>
<keyword evidence="2" id="KW-0472">Membrane</keyword>
<feature type="domain" description="LysM" evidence="3">
    <location>
        <begin position="196"/>
        <end position="242"/>
    </location>
</feature>